<dbReference type="GO" id="GO:0004523">
    <property type="term" value="F:RNA-DNA hybrid ribonuclease activity"/>
    <property type="evidence" value="ECO:0007669"/>
    <property type="project" value="UniProtKB-EC"/>
</dbReference>
<comment type="similarity">
    <text evidence="2">Belongs to the RNase H family.</text>
</comment>
<dbReference type="PANTHER" id="PTHR10642:SF26">
    <property type="entry name" value="RIBONUCLEASE H1"/>
    <property type="match status" value="1"/>
</dbReference>
<keyword evidence="4" id="KW-0540">Nuclease</keyword>
<name>A0A232M2D4_9EURO</name>
<keyword evidence="10" id="KW-1185">Reference proteome</keyword>
<protein>
    <recommendedName>
        <fullName evidence="3">ribonuclease H</fullName>
        <ecNumber evidence="3">3.1.26.4</ecNumber>
    </recommendedName>
</protein>
<dbReference type="GO" id="GO:0043137">
    <property type="term" value="P:DNA replication, removal of RNA primer"/>
    <property type="evidence" value="ECO:0007669"/>
    <property type="project" value="TreeGrafter"/>
</dbReference>
<dbReference type="Pfam" id="PF00075">
    <property type="entry name" value="RNase_H"/>
    <property type="match status" value="1"/>
</dbReference>
<evidence type="ECO:0000256" key="1">
    <source>
        <dbReference type="ARBA" id="ARBA00000077"/>
    </source>
</evidence>
<evidence type="ECO:0000313" key="10">
    <source>
        <dbReference type="Proteomes" id="UP000243515"/>
    </source>
</evidence>
<dbReference type="Gene3D" id="3.30.420.10">
    <property type="entry name" value="Ribonuclease H-like superfamily/Ribonuclease H"/>
    <property type="match status" value="1"/>
</dbReference>
<sequence>MPFHRSWMKYLQSPMQIRTSLGVVRSHVRSDLRIGSGGVIPEKFVPPNEADMPQLLFPPGIGVYASSRVHRFIHRSNPTQMLIYTDGACLDNGGENPRGGCAFVFRPSTSTEKYGHVAFRLENEGPTGEQHQQTSNRAELRAVIGALRFRAWMGDGFETIVIATDSEYVVNSSTNYIRGWLQNGWKRGSTPVENKDLWLTLLGECEQWPNMGPKIKFWKIPREWNTEADRWAGDAANEPFSDKFSDIN</sequence>
<evidence type="ECO:0000256" key="4">
    <source>
        <dbReference type="ARBA" id="ARBA00022722"/>
    </source>
</evidence>
<keyword evidence="6" id="KW-0255">Endonuclease</keyword>
<dbReference type="OrthoDB" id="407198at2759"/>
<dbReference type="InterPro" id="IPR012337">
    <property type="entry name" value="RNaseH-like_sf"/>
</dbReference>
<dbReference type="GO" id="GO:0003676">
    <property type="term" value="F:nucleic acid binding"/>
    <property type="evidence" value="ECO:0007669"/>
    <property type="project" value="InterPro"/>
</dbReference>
<dbReference type="GO" id="GO:0046872">
    <property type="term" value="F:metal ion binding"/>
    <property type="evidence" value="ECO:0007669"/>
    <property type="project" value="UniProtKB-KW"/>
</dbReference>
<reference evidence="9 10" key="1">
    <citation type="journal article" date="2015" name="Environ. Microbiol.">
        <title>Metagenome sequence of Elaphomyces granulatus from sporocarp tissue reveals Ascomycota ectomycorrhizal fingerprints of genome expansion and a Proteobacteria-rich microbiome.</title>
        <authorList>
            <person name="Quandt C.A."/>
            <person name="Kohler A."/>
            <person name="Hesse C.N."/>
            <person name="Sharpton T.J."/>
            <person name="Martin F."/>
            <person name="Spatafora J.W."/>
        </authorList>
    </citation>
    <scope>NUCLEOTIDE SEQUENCE [LARGE SCALE GENOMIC DNA]</scope>
    <source>
        <strain evidence="9 10">OSC145934</strain>
    </source>
</reference>
<dbReference type="InterPro" id="IPR050092">
    <property type="entry name" value="RNase_H"/>
</dbReference>
<dbReference type="SUPFAM" id="SSF53098">
    <property type="entry name" value="Ribonuclease H-like"/>
    <property type="match status" value="1"/>
</dbReference>
<proteinExistence type="inferred from homology"/>
<dbReference type="PROSITE" id="PS50879">
    <property type="entry name" value="RNASE_H_1"/>
    <property type="match status" value="1"/>
</dbReference>
<dbReference type="InterPro" id="IPR002156">
    <property type="entry name" value="RNaseH_domain"/>
</dbReference>
<evidence type="ECO:0000256" key="2">
    <source>
        <dbReference type="ARBA" id="ARBA00005300"/>
    </source>
</evidence>
<dbReference type="InterPro" id="IPR036397">
    <property type="entry name" value="RNaseH_sf"/>
</dbReference>
<evidence type="ECO:0000313" key="9">
    <source>
        <dbReference type="EMBL" id="OXV10474.1"/>
    </source>
</evidence>
<keyword evidence="7" id="KW-0378">Hydrolase</keyword>
<organism evidence="9 10">
    <name type="scientific">Elaphomyces granulatus</name>
    <dbReference type="NCBI Taxonomy" id="519963"/>
    <lineage>
        <taxon>Eukaryota</taxon>
        <taxon>Fungi</taxon>
        <taxon>Dikarya</taxon>
        <taxon>Ascomycota</taxon>
        <taxon>Pezizomycotina</taxon>
        <taxon>Eurotiomycetes</taxon>
        <taxon>Eurotiomycetidae</taxon>
        <taxon>Eurotiales</taxon>
        <taxon>Elaphomycetaceae</taxon>
        <taxon>Elaphomyces</taxon>
    </lineage>
</organism>
<accession>A0A232M2D4</accession>
<feature type="domain" description="RNase H type-1" evidence="8">
    <location>
        <begin position="77"/>
        <end position="241"/>
    </location>
</feature>
<dbReference type="EC" id="3.1.26.4" evidence="3"/>
<evidence type="ECO:0000256" key="3">
    <source>
        <dbReference type="ARBA" id="ARBA00012180"/>
    </source>
</evidence>
<dbReference type="AlphaFoldDB" id="A0A232M2D4"/>
<comment type="caution">
    <text evidence="9">The sequence shown here is derived from an EMBL/GenBank/DDBJ whole genome shotgun (WGS) entry which is preliminary data.</text>
</comment>
<evidence type="ECO:0000256" key="7">
    <source>
        <dbReference type="ARBA" id="ARBA00022801"/>
    </source>
</evidence>
<keyword evidence="5" id="KW-0479">Metal-binding</keyword>
<comment type="catalytic activity">
    <reaction evidence="1">
        <text>Endonucleolytic cleavage to 5'-phosphomonoester.</text>
        <dbReference type="EC" id="3.1.26.4"/>
    </reaction>
</comment>
<dbReference type="Proteomes" id="UP000243515">
    <property type="component" value="Unassembled WGS sequence"/>
</dbReference>
<dbReference type="CDD" id="cd13934">
    <property type="entry name" value="RNase_H_Dikarya_like"/>
    <property type="match status" value="1"/>
</dbReference>
<gene>
    <name evidence="9" type="ORF">Egran_01772</name>
</gene>
<dbReference type="PANTHER" id="PTHR10642">
    <property type="entry name" value="RIBONUCLEASE H1"/>
    <property type="match status" value="1"/>
</dbReference>
<evidence type="ECO:0000256" key="5">
    <source>
        <dbReference type="ARBA" id="ARBA00022723"/>
    </source>
</evidence>
<evidence type="ECO:0000256" key="6">
    <source>
        <dbReference type="ARBA" id="ARBA00022759"/>
    </source>
</evidence>
<dbReference type="EMBL" id="NPHW01002934">
    <property type="protein sequence ID" value="OXV10474.1"/>
    <property type="molecule type" value="Genomic_DNA"/>
</dbReference>
<evidence type="ECO:0000259" key="8">
    <source>
        <dbReference type="PROSITE" id="PS50879"/>
    </source>
</evidence>